<feature type="transmembrane region" description="Helical" evidence="1">
    <location>
        <begin position="21"/>
        <end position="42"/>
    </location>
</feature>
<evidence type="ECO:0000313" key="3">
    <source>
        <dbReference type="EMBL" id="AWI26595.1"/>
    </source>
</evidence>
<dbReference type="AlphaFoldDB" id="A0A2S1SJP1"/>
<keyword evidence="1" id="KW-0812">Transmembrane</keyword>
<feature type="transmembrane region" description="Helical" evidence="1">
    <location>
        <begin position="48"/>
        <end position="73"/>
    </location>
</feature>
<gene>
    <name evidence="3" type="ORF">HYN49_12190</name>
</gene>
<name>A0A2S1SJP1_9FLAO</name>
<dbReference type="RefSeq" id="WP_108904372.1">
    <property type="nucleotide sequence ID" value="NZ_CP029187.1"/>
</dbReference>
<dbReference type="EMBL" id="CP029187">
    <property type="protein sequence ID" value="AWI26595.1"/>
    <property type="molecule type" value="Genomic_DNA"/>
</dbReference>
<evidence type="ECO:0000259" key="2">
    <source>
        <dbReference type="Pfam" id="PF14317"/>
    </source>
</evidence>
<evidence type="ECO:0000313" key="4">
    <source>
        <dbReference type="Proteomes" id="UP000244937"/>
    </source>
</evidence>
<dbReference type="InterPro" id="IPR025588">
    <property type="entry name" value="YcxB-like_C"/>
</dbReference>
<sequence>MVFKTKINSKDYLRLCFYLTYRKPFTIIFTTLSFVLIVMGILQLTGRFYFGLDAMFTGLFAFYILFIPAMLYFKAARNFASNKRIQQPVEYEFTKEKMISKGAGFISESALDGLYRVEETRDWFLVYQSKLVANLIPKKDMMPDEITGLRNIFKNLSGIKLRLKS</sequence>
<feature type="domain" description="YcxB-like C-terminal" evidence="2">
    <location>
        <begin position="93"/>
        <end position="150"/>
    </location>
</feature>
<reference evidence="3 4" key="1">
    <citation type="submission" date="2018-05" db="EMBL/GenBank/DDBJ databases">
        <title>Genome sequencing of Flavobacterium sp. HYN0049.</title>
        <authorList>
            <person name="Yi H."/>
            <person name="Baek C."/>
        </authorList>
    </citation>
    <scope>NUCLEOTIDE SEQUENCE [LARGE SCALE GENOMIC DNA]</scope>
    <source>
        <strain evidence="3 4">HYN0049</strain>
    </source>
</reference>
<dbReference type="OrthoDB" id="1249483at2"/>
<keyword evidence="1" id="KW-1133">Transmembrane helix</keyword>
<dbReference type="KEGG" id="fpal:HYN49_12190"/>
<protein>
    <recommendedName>
        <fullName evidence="2">YcxB-like C-terminal domain-containing protein</fullName>
    </recommendedName>
</protein>
<proteinExistence type="predicted"/>
<keyword evidence="4" id="KW-1185">Reference proteome</keyword>
<dbReference type="Proteomes" id="UP000244937">
    <property type="component" value="Chromosome"/>
</dbReference>
<evidence type="ECO:0000256" key="1">
    <source>
        <dbReference type="SAM" id="Phobius"/>
    </source>
</evidence>
<accession>A0A2S1SJP1</accession>
<dbReference type="Pfam" id="PF14317">
    <property type="entry name" value="YcxB"/>
    <property type="match status" value="1"/>
</dbReference>
<keyword evidence="1" id="KW-0472">Membrane</keyword>
<organism evidence="3 4">
    <name type="scientific">Flavobacterium pallidum</name>
    <dbReference type="NCBI Taxonomy" id="2172098"/>
    <lineage>
        <taxon>Bacteria</taxon>
        <taxon>Pseudomonadati</taxon>
        <taxon>Bacteroidota</taxon>
        <taxon>Flavobacteriia</taxon>
        <taxon>Flavobacteriales</taxon>
        <taxon>Flavobacteriaceae</taxon>
        <taxon>Flavobacterium</taxon>
    </lineage>
</organism>